<proteinExistence type="predicted"/>
<organism evidence="2">
    <name type="scientific">marine sediment metagenome</name>
    <dbReference type="NCBI Taxonomy" id="412755"/>
    <lineage>
        <taxon>unclassified sequences</taxon>
        <taxon>metagenomes</taxon>
        <taxon>ecological metagenomes</taxon>
    </lineage>
</organism>
<evidence type="ECO:0000256" key="1">
    <source>
        <dbReference type="SAM" id="Coils"/>
    </source>
</evidence>
<name>A0A0F9S268_9ZZZZ</name>
<dbReference type="EMBL" id="LAZR01000668">
    <property type="protein sequence ID" value="KKN61184.1"/>
    <property type="molecule type" value="Genomic_DNA"/>
</dbReference>
<reference evidence="2" key="1">
    <citation type="journal article" date="2015" name="Nature">
        <title>Complex archaea that bridge the gap between prokaryotes and eukaryotes.</title>
        <authorList>
            <person name="Spang A."/>
            <person name="Saw J.H."/>
            <person name="Jorgensen S.L."/>
            <person name="Zaremba-Niedzwiedzka K."/>
            <person name="Martijn J."/>
            <person name="Lind A.E."/>
            <person name="van Eijk R."/>
            <person name="Schleper C."/>
            <person name="Guy L."/>
            <person name="Ettema T.J."/>
        </authorList>
    </citation>
    <scope>NUCLEOTIDE SEQUENCE</scope>
</reference>
<sequence>YIIENQILPIVIDKNGIEIKNFENLLLNIENYQKIFRFDSDLDIGSVNYESIQHLQQQAKKLIKSKTSIWKREVKKLNDTIFSRETDKKKKIYEHNRQVLNLKVDSLRVRLERKKSNRLTNRQRQNIRNLRDESKKQERIQVIEKLEEDIRYIEKDLKISYKKLDDLAFEHEDNKNEMNRRNLAKFYTKILSFAIVRIVD</sequence>
<dbReference type="AlphaFoldDB" id="A0A0F9S268"/>
<keyword evidence="1" id="KW-0175">Coiled coil</keyword>
<accession>A0A0F9S268</accession>
<evidence type="ECO:0000313" key="2">
    <source>
        <dbReference type="EMBL" id="KKN61184.1"/>
    </source>
</evidence>
<comment type="caution">
    <text evidence="2">The sequence shown here is derived from an EMBL/GenBank/DDBJ whole genome shotgun (WGS) entry which is preliminary data.</text>
</comment>
<protein>
    <submittedName>
        <fullName evidence="2">Uncharacterized protein</fullName>
    </submittedName>
</protein>
<feature type="coiled-coil region" evidence="1">
    <location>
        <begin position="113"/>
        <end position="140"/>
    </location>
</feature>
<feature type="non-terminal residue" evidence="2">
    <location>
        <position position="1"/>
    </location>
</feature>
<gene>
    <name evidence="2" type="ORF">LCGC14_0524790</name>
</gene>